<accession>A0AAU7C6B2</accession>
<evidence type="ECO:0000256" key="3">
    <source>
        <dbReference type="ARBA" id="ARBA00022845"/>
    </source>
</evidence>
<proteinExistence type="inferred from homology"/>
<protein>
    <recommendedName>
        <fullName evidence="5">Translational regulator CsrA</fullName>
    </recommendedName>
</protein>
<evidence type="ECO:0000256" key="2">
    <source>
        <dbReference type="ARBA" id="ARBA00022491"/>
    </source>
</evidence>
<dbReference type="PANTHER" id="PTHR34984:SF1">
    <property type="entry name" value="CARBON STORAGE REGULATOR"/>
    <property type="match status" value="1"/>
</dbReference>
<comment type="subunit">
    <text evidence="5">Homodimer; the beta-strands of each monomer intercalate to form a hydrophobic core, while the alpha-helices form wings that extend away from the core.</text>
</comment>
<keyword evidence="4 5" id="KW-0694">RNA-binding</keyword>
<dbReference type="SUPFAM" id="SSF117130">
    <property type="entry name" value="CsrA-like"/>
    <property type="match status" value="1"/>
</dbReference>
<comment type="similarity">
    <text evidence="5">Belongs to the CsrA/RsmA family.</text>
</comment>
<dbReference type="GO" id="GO:0044781">
    <property type="term" value="P:bacterial-type flagellum organization"/>
    <property type="evidence" value="ECO:0007669"/>
    <property type="project" value="UniProtKB-KW"/>
</dbReference>
<dbReference type="Pfam" id="PF02599">
    <property type="entry name" value="CsrA"/>
    <property type="match status" value="1"/>
</dbReference>
<dbReference type="InterPro" id="IPR003751">
    <property type="entry name" value="CsrA"/>
</dbReference>
<reference evidence="6" key="1">
    <citation type="submission" date="2024-05" db="EMBL/GenBank/DDBJ databases">
        <title>Planctomycetes of the genus Singulisphaera possess chitinolytic capabilities.</title>
        <authorList>
            <person name="Ivanova A."/>
        </authorList>
    </citation>
    <scope>NUCLEOTIDE SEQUENCE</scope>
    <source>
        <strain evidence="6">Ch08T</strain>
    </source>
</reference>
<dbReference type="InterPro" id="IPR036107">
    <property type="entry name" value="CsrA_sf"/>
</dbReference>
<dbReference type="HAMAP" id="MF_00167">
    <property type="entry name" value="CsrA"/>
    <property type="match status" value="1"/>
</dbReference>
<dbReference type="GO" id="GO:0048027">
    <property type="term" value="F:mRNA 5'-UTR binding"/>
    <property type="evidence" value="ECO:0007669"/>
    <property type="project" value="UniProtKB-UniRule"/>
</dbReference>
<keyword evidence="5" id="KW-1005">Bacterial flagellum biogenesis</keyword>
<dbReference type="AlphaFoldDB" id="A0AAU7C6B2"/>
<dbReference type="NCBIfam" id="TIGR00202">
    <property type="entry name" value="csrA"/>
    <property type="match status" value="1"/>
</dbReference>
<keyword evidence="2 5" id="KW-0678">Repressor</keyword>
<gene>
    <name evidence="5 6" type="primary">csrA</name>
    <name evidence="6" type="ORF">V5E97_21385</name>
</gene>
<evidence type="ECO:0000256" key="4">
    <source>
        <dbReference type="ARBA" id="ARBA00022884"/>
    </source>
</evidence>
<evidence type="ECO:0000256" key="5">
    <source>
        <dbReference type="HAMAP-Rule" id="MF_00167"/>
    </source>
</evidence>
<evidence type="ECO:0000313" key="6">
    <source>
        <dbReference type="EMBL" id="XBH00908.1"/>
    </source>
</evidence>
<keyword evidence="3 5" id="KW-0810">Translation regulation</keyword>
<dbReference type="GO" id="GO:0005829">
    <property type="term" value="C:cytosol"/>
    <property type="evidence" value="ECO:0007669"/>
    <property type="project" value="TreeGrafter"/>
</dbReference>
<dbReference type="Gene3D" id="2.60.40.4380">
    <property type="entry name" value="Translational regulator CsrA"/>
    <property type="match status" value="1"/>
</dbReference>
<organism evidence="6">
    <name type="scientific">Singulisphaera sp. Ch08</name>
    <dbReference type="NCBI Taxonomy" id="3120278"/>
    <lineage>
        <taxon>Bacteria</taxon>
        <taxon>Pseudomonadati</taxon>
        <taxon>Planctomycetota</taxon>
        <taxon>Planctomycetia</taxon>
        <taxon>Isosphaerales</taxon>
        <taxon>Isosphaeraceae</taxon>
        <taxon>Singulisphaera</taxon>
    </lineage>
</organism>
<dbReference type="EMBL" id="CP155447">
    <property type="protein sequence ID" value="XBH00908.1"/>
    <property type="molecule type" value="Genomic_DNA"/>
</dbReference>
<evidence type="ECO:0000256" key="1">
    <source>
        <dbReference type="ARBA" id="ARBA00022490"/>
    </source>
</evidence>
<dbReference type="FunFam" id="2.60.40.4380:FF:000002">
    <property type="entry name" value="Translational regulator CsrA"/>
    <property type="match status" value="1"/>
</dbReference>
<name>A0AAU7C6B2_9BACT</name>
<keyword evidence="1 5" id="KW-0963">Cytoplasm</keyword>
<comment type="function">
    <text evidence="5">A translational regulator that binds mRNA to regulate translation initiation and/or mRNA stability. Usually binds in the 5'-UTR at or near the Shine-Dalgarno sequence preventing ribosome-binding, thus repressing translation. Its main target seems to be the major flagellin gene, while its function is anatagonized by FliW.</text>
</comment>
<dbReference type="GO" id="GO:0045947">
    <property type="term" value="P:negative regulation of translational initiation"/>
    <property type="evidence" value="ECO:0007669"/>
    <property type="project" value="UniProtKB-UniRule"/>
</dbReference>
<dbReference type="GO" id="GO:1902208">
    <property type="term" value="P:regulation of bacterial-type flagellum assembly"/>
    <property type="evidence" value="ECO:0007669"/>
    <property type="project" value="UniProtKB-UniRule"/>
</dbReference>
<dbReference type="PANTHER" id="PTHR34984">
    <property type="entry name" value="CARBON STORAGE REGULATOR"/>
    <property type="match status" value="1"/>
</dbReference>
<sequence>MLVLSRKLGEKIVIGDNIVVTVVKIDRNQIRIGIEAPHEVPVYREEIAPVRGGKTVAVTEEPAPALNR</sequence>
<dbReference type="GO" id="GO:0006109">
    <property type="term" value="P:regulation of carbohydrate metabolic process"/>
    <property type="evidence" value="ECO:0007669"/>
    <property type="project" value="InterPro"/>
</dbReference>
<comment type="subcellular location">
    <subcellularLocation>
        <location evidence="5">Cytoplasm</location>
    </subcellularLocation>
</comment>
<dbReference type="GO" id="GO:0006402">
    <property type="term" value="P:mRNA catabolic process"/>
    <property type="evidence" value="ECO:0007669"/>
    <property type="project" value="InterPro"/>
</dbReference>
<dbReference type="RefSeq" id="WP_406693590.1">
    <property type="nucleotide sequence ID" value="NZ_CP155447.1"/>
</dbReference>